<keyword evidence="5" id="KW-1133">Transmembrane helix</keyword>
<accession>A0A3Q4GXE0</accession>
<reference evidence="12" key="1">
    <citation type="submission" date="2025-08" db="UniProtKB">
        <authorList>
            <consortium name="Ensembl"/>
        </authorList>
    </citation>
    <scope>IDENTIFICATION</scope>
</reference>
<dbReference type="InterPro" id="IPR036179">
    <property type="entry name" value="Ig-like_dom_sf"/>
</dbReference>
<dbReference type="GO" id="GO:0071222">
    <property type="term" value="P:cellular response to lipopolysaccharide"/>
    <property type="evidence" value="ECO:0007669"/>
    <property type="project" value="TreeGrafter"/>
</dbReference>
<dbReference type="InterPro" id="IPR007110">
    <property type="entry name" value="Ig-like_dom"/>
</dbReference>
<protein>
    <recommendedName>
        <fullName evidence="11">Ig-like domain-containing protein</fullName>
    </recommendedName>
</protein>
<dbReference type="PROSITE" id="PS50835">
    <property type="entry name" value="IG_LIKE"/>
    <property type="match status" value="1"/>
</dbReference>
<dbReference type="InterPro" id="IPR051713">
    <property type="entry name" value="T-cell_Activation_Regulation"/>
</dbReference>
<evidence type="ECO:0000313" key="12">
    <source>
        <dbReference type="Ensembl" id="ENSNBRP00000008467.1"/>
    </source>
</evidence>
<evidence type="ECO:0000256" key="5">
    <source>
        <dbReference type="ARBA" id="ARBA00022989"/>
    </source>
</evidence>
<evidence type="ECO:0000256" key="3">
    <source>
        <dbReference type="ARBA" id="ARBA00022692"/>
    </source>
</evidence>
<evidence type="ECO:0000256" key="8">
    <source>
        <dbReference type="ARBA" id="ARBA00023170"/>
    </source>
</evidence>
<keyword evidence="4" id="KW-0732">Signal</keyword>
<evidence type="ECO:0000259" key="11">
    <source>
        <dbReference type="PROSITE" id="PS50835"/>
    </source>
</evidence>
<evidence type="ECO:0000313" key="13">
    <source>
        <dbReference type="Proteomes" id="UP000261580"/>
    </source>
</evidence>
<keyword evidence="6" id="KW-0472">Membrane</keyword>
<dbReference type="AlphaFoldDB" id="A0A3Q4GXE0"/>
<keyword evidence="10" id="KW-0393">Immunoglobulin domain</keyword>
<name>A0A3Q4GXE0_NEOBR</name>
<reference evidence="12" key="2">
    <citation type="submission" date="2025-09" db="UniProtKB">
        <authorList>
            <consortium name="Ensembl"/>
        </authorList>
    </citation>
    <scope>IDENTIFICATION</scope>
</reference>
<dbReference type="GO" id="GO:0031295">
    <property type="term" value="P:T cell costimulation"/>
    <property type="evidence" value="ECO:0007669"/>
    <property type="project" value="TreeGrafter"/>
</dbReference>
<keyword evidence="7" id="KW-1015">Disulfide bond</keyword>
<dbReference type="GO" id="GO:0007166">
    <property type="term" value="P:cell surface receptor signaling pathway"/>
    <property type="evidence" value="ECO:0007669"/>
    <property type="project" value="TreeGrafter"/>
</dbReference>
<dbReference type="GO" id="GO:0042102">
    <property type="term" value="P:positive regulation of T cell proliferation"/>
    <property type="evidence" value="ECO:0007669"/>
    <property type="project" value="TreeGrafter"/>
</dbReference>
<dbReference type="Gene3D" id="2.60.40.10">
    <property type="entry name" value="Immunoglobulins"/>
    <property type="match status" value="1"/>
</dbReference>
<dbReference type="GO" id="GO:0042130">
    <property type="term" value="P:negative regulation of T cell proliferation"/>
    <property type="evidence" value="ECO:0007669"/>
    <property type="project" value="TreeGrafter"/>
</dbReference>
<evidence type="ECO:0000256" key="2">
    <source>
        <dbReference type="ARBA" id="ARBA00022475"/>
    </source>
</evidence>
<sequence>MATITCHPVRLVEREKGERKHSLTAEFIALFFSRRVHLKFLCFLVPSPSRQTIHLKFLFPLPFKTTENLPEDAKVQWKISGERMVHVYQNSSDLPEEQHQCYRGRTAIKQKLLKTGDLSLTLKQPTERDSGEYRCVVKTEKIKRYKTVLLTLYVRELETSV</sequence>
<evidence type="ECO:0000256" key="10">
    <source>
        <dbReference type="ARBA" id="ARBA00023319"/>
    </source>
</evidence>
<keyword evidence="8" id="KW-0675">Receptor</keyword>
<dbReference type="GO" id="GO:0006955">
    <property type="term" value="P:immune response"/>
    <property type="evidence" value="ECO:0007669"/>
    <property type="project" value="TreeGrafter"/>
</dbReference>
<proteinExistence type="predicted"/>
<evidence type="ECO:0000256" key="7">
    <source>
        <dbReference type="ARBA" id="ARBA00023157"/>
    </source>
</evidence>
<keyword evidence="13" id="KW-1185">Reference proteome</keyword>
<evidence type="ECO:0000256" key="6">
    <source>
        <dbReference type="ARBA" id="ARBA00023136"/>
    </source>
</evidence>
<organism evidence="12 13">
    <name type="scientific">Neolamprologus brichardi</name>
    <name type="common">Fairy cichlid</name>
    <name type="synonym">Lamprologus brichardi</name>
    <dbReference type="NCBI Taxonomy" id="32507"/>
    <lineage>
        <taxon>Eukaryota</taxon>
        <taxon>Metazoa</taxon>
        <taxon>Chordata</taxon>
        <taxon>Craniata</taxon>
        <taxon>Vertebrata</taxon>
        <taxon>Euteleostomi</taxon>
        <taxon>Actinopterygii</taxon>
        <taxon>Neopterygii</taxon>
        <taxon>Teleostei</taxon>
        <taxon>Neoteleostei</taxon>
        <taxon>Acanthomorphata</taxon>
        <taxon>Ovalentaria</taxon>
        <taxon>Cichlomorphae</taxon>
        <taxon>Cichliformes</taxon>
        <taxon>Cichlidae</taxon>
        <taxon>African cichlids</taxon>
        <taxon>Pseudocrenilabrinae</taxon>
        <taxon>Lamprologini</taxon>
        <taxon>Neolamprologus</taxon>
    </lineage>
</organism>
<dbReference type="PANTHER" id="PTHR25466">
    <property type="entry name" value="T-LYMPHOCYTE ACTIVATION ANTIGEN"/>
    <property type="match status" value="1"/>
</dbReference>
<dbReference type="InterPro" id="IPR013783">
    <property type="entry name" value="Ig-like_fold"/>
</dbReference>
<dbReference type="GO" id="GO:0009897">
    <property type="term" value="C:external side of plasma membrane"/>
    <property type="evidence" value="ECO:0007669"/>
    <property type="project" value="TreeGrafter"/>
</dbReference>
<evidence type="ECO:0000256" key="4">
    <source>
        <dbReference type="ARBA" id="ARBA00022729"/>
    </source>
</evidence>
<dbReference type="Bgee" id="ENSNBRG00000006632">
    <property type="expression patterns" value="Expressed in blood and 8 other cell types or tissues"/>
</dbReference>
<evidence type="ECO:0000256" key="1">
    <source>
        <dbReference type="ARBA" id="ARBA00004251"/>
    </source>
</evidence>
<dbReference type="PANTHER" id="PTHR25466:SF14">
    <property type="entry name" value="BUTYROPHILIN SUBFAMILY 2 MEMBER A2-LIKE-RELATED"/>
    <property type="match status" value="1"/>
</dbReference>
<evidence type="ECO:0000256" key="9">
    <source>
        <dbReference type="ARBA" id="ARBA00023180"/>
    </source>
</evidence>
<dbReference type="Ensembl" id="ENSNBRT00000008713.1">
    <property type="protein sequence ID" value="ENSNBRP00000008467.1"/>
    <property type="gene ID" value="ENSNBRG00000006632.1"/>
</dbReference>
<feature type="domain" description="Ig-like" evidence="11">
    <location>
        <begin position="38"/>
        <end position="151"/>
    </location>
</feature>
<dbReference type="GeneTree" id="ENSGT01020000231334"/>
<keyword evidence="9" id="KW-0325">Glycoprotein</keyword>
<keyword evidence="3" id="KW-0812">Transmembrane</keyword>
<dbReference type="Proteomes" id="UP000261580">
    <property type="component" value="Unassembled WGS sequence"/>
</dbReference>
<keyword evidence="2" id="KW-1003">Cell membrane</keyword>
<comment type="subcellular location">
    <subcellularLocation>
        <location evidence="1">Cell membrane</location>
        <topology evidence="1">Single-pass type I membrane protein</topology>
    </subcellularLocation>
</comment>
<dbReference type="SUPFAM" id="SSF48726">
    <property type="entry name" value="Immunoglobulin"/>
    <property type="match status" value="1"/>
</dbReference>